<comment type="caution">
    <text evidence="1">The sequence shown here is derived from an EMBL/GenBank/DDBJ whole genome shotgun (WGS) entry which is preliminary data.</text>
</comment>
<dbReference type="RefSeq" id="WP_371841446.1">
    <property type="nucleotide sequence ID" value="NZ_JBGMEK010000115.1"/>
</dbReference>
<evidence type="ECO:0000313" key="1">
    <source>
        <dbReference type="EMBL" id="MFA0813632.1"/>
    </source>
</evidence>
<dbReference type="EMBL" id="JBGMEK010000115">
    <property type="protein sequence ID" value="MFA0813632.1"/>
    <property type="molecule type" value="Genomic_DNA"/>
</dbReference>
<accession>A0ABV4P6I4</accession>
<protein>
    <submittedName>
        <fullName evidence="1">Uncharacterized protein</fullName>
    </submittedName>
</protein>
<organism evidence="1 2">
    <name type="scientific">Microbulbifer epialgicus</name>
    <dbReference type="NCBI Taxonomy" id="393907"/>
    <lineage>
        <taxon>Bacteria</taxon>
        <taxon>Pseudomonadati</taxon>
        <taxon>Pseudomonadota</taxon>
        <taxon>Gammaproteobacteria</taxon>
        <taxon>Cellvibrionales</taxon>
        <taxon>Microbulbiferaceae</taxon>
        <taxon>Microbulbifer</taxon>
    </lineage>
</organism>
<name>A0ABV4P6I4_9GAMM</name>
<dbReference type="Proteomes" id="UP001569428">
    <property type="component" value="Unassembled WGS sequence"/>
</dbReference>
<reference evidence="1 2" key="1">
    <citation type="submission" date="2024-08" db="EMBL/GenBank/DDBJ databases">
        <authorList>
            <person name="Ishaq N."/>
        </authorList>
    </citation>
    <scope>NUCLEOTIDE SEQUENCE [LARGE SCALE GENOMIC DNA]</scope>
    <source>
        <strain evidence="1 2">DSM 18651</strain>
    </source>
</reference>
<evidence type="ECO:0000313" key="2">
    <source>
        <dbReference type="Proteomes" id="UP001569428"/>
    </source>
</evidence>
<sequence>MCPKIGGGQHIIEVWAAYGKADKEIRTHFVQVKQLAKDVGACCVQYLDGIAST</sequence>
<keyword evidence="2" id="KW-1185">Reference proteome</keyword>
<gene>
    <name evidence="1" type="ORF">ACCI49_22345</name>
</gene>
<proteinExistence type="predicted"/>